<dbReference type="GO" id="GO:0016020">
    <property type="term" value="C:membrane"/>
    <property type="evidence" value="ECO:0007669"/>
    <property type="project" value="InterPro"/>
</dbReference>
<dbReference type="Pfam" id="PF00015">
    <property type="entry name" value="MCPsignal"/>
    <property type="match status" value="1"/>
</dbReference>
<dbReference type="PROSITE" id="PS50111">
    <property type="entry name" value="CHEMOTAXIS_TRANSDUC_2"/>
    <property type="match status" value="1"/>
</dbReference>
<dbReference type="eggNOG" id="COG0840">
    <property type="taxonomic scope" value="Bacteria"/>
</dbReference>
<name>A4XMG6_CALS8</name>
<dbReference type="HOGENOM" id="CLU_000445_107_18_9"/>
<dbReference type="PANTHER" id="PTHR32089">
    <property type="entry name" value="METHYL-ACCEPTING CHEMOTAXIS PROTEIN MCPB"/>
    <property type="match status" value="1"/>
</dbReference>
<evidence type="ECO:0000313" key="5">
    <source>
        <dbReference type="EMBL" id="ABP68101.1"/>
    </source>
</evidence>
<keyword evidence="6" id="KW-1185">Reference proteome</keyword>
<keyword evidence="1 3" id="KW-0807">Transducer</keyword>
<dbReference type="PANTHER" id="PTHR32089:SF114">
    <property type="entry name" value="METHYL-ACCEPTING CHEMOTAXIS PROTEIN MCPB"/>
    <property type="match status" value="1"/>
</dbReference>
<feature type="domain" description="Methyl-accepting transducer" evidence="4">
    <location>
        <begin position="1"/>
        <end position="145"/>
    </location>
</feature>
<evidence type="ECO:0000256" key="2">
    <source>
        <dbReference type="ARBA" id="ARBA00029447"/>
    </source>
</evidence>
<gene>
    <name evidence="5" type="ordered locus">Csac_2525</name>
</gene>
<evidence type="ECO:0000259" key="4">
    <source>
        <dbReference type="PROSITE" id="PS50111"/>
    </source>
</evidence>
<dbReference type="PRINTS" id="PR00260">
    <property type="entry name" value="CHEMTRNSDUCR"/>
</dbReference>
<accession>A4XMG6</accession>
<dbReference type="GO" id="GO:0004888">
    <property type="term" value="F:transmembrane signaling receptor activity"/>
    <property type="evidence" value="ECO:0007669"/>
    <property type="project" value="InterPro"/>
</dbReference>
<dbReference type="InterPro" id="IPR004090">
    <property type="entry name" value="Chemotax_Me-accpt_rcpt"/>
</dbReference>
<proteinExistence type="inferred from homology"/>
<dbReference type="GO" id="GO:0006935">
    <property type="term" value="P:chemotaxis"/>
    <property type="evidence" value="ECO:0007669"/>
    <property type="project" value="InterPro"/>
</dbReference>
<comment type="similarity">
    <text evidence="2">Belongs to the methyl-accepting chemotaxis (MCP) protein family.</text>
</comment>
<dbReference type="Gene3D" id="1.10.287.950">
    <property type="entry name" value="Methyl-accepting chemotaxis protein"/>
    <property type="match status" value="1"/>
</dbReference>
<evidence type="ECO:0000256" key="1">
    <source>
        <dbReference type="ARBA" id="ARBA00023224"/>
    </source>
</evidence>
<dbReference type="AlphaFoldDB" id="A4XMG6"/>
<dbReference type="SMART" id="SM00283">
    <property type="entry name" value="MA"/>
    <property type="match status" value="1"/>
</dbReference>
<dbReference type="InterPro" id="IPR004089">
    <property type="entry name" value="MCPsignal_dom"/>
</dbReference>
<organism evidence="5 6">
    <name type="scientific">Caldicellulosiruptor saccharolyticus (strain ATCC 43494 / DSM 8903 / Tp8T 6331)</name>
    <dbReference type="NCBI Taxonomy" id="351627"/>
    <lineage>
        <taxon>Bacteria</taxon>
        <taxon>Bacillati</taxon>
        <taxon>Bacillota</taxon>
        <taxon>Bacillota incertae sedis</taxon>
        <taxon>Caldicellulosiruptorales</taxon>
        <taxon>Caldicellulosiruptoraceae</taxon>
        <taxon>Caldicellulosiruptor</taxon>
    </lineage>
</organism>
<dbReference type="Proteomes" id="UP000000256">
    <property type="component" value="Chromosome"/>
</dbReference>
<dbReference type="GO" id="GO:0007165">
    <property type="term" value="P:signal transduction"/>
    <property type="evidence" value="ECO:0007669"/>
    <property type="project" value="UniProtKB-KW"/>
</dbReference>
<dbReference type="SUPFAM" id="SSF58104">
    <property type="entry name" value="Methyl-accepting chemotaxis protein (MCP) signaling domain"/>
    <property type="match status" value="1"/>
</dbReference>
<reference evidence="5 6" key="1">
    <citation type="journal article" date="2008" name="Appl. Environ. Microbiol.">
        <title>Hydrogenomics of the extremely thermophilic bacterium Caldicellulosiruptor saccharolyticus.</title>
        <authorList>
            <person name="van de Werken H.J."/>
            <person name="Verhaart M.R."/>
            <person name="VanFossen A.L."/>
            <person name="Willquist K."/>
            <person name="Lewis D.L."/>
            <person name="Nichols J.D."/>
            <person name="Goorissen H.P."/>
            <person name="Mongodin E.F."/>
            <person name="Nelson K.E."/>
            <person name="van Niel E.W."/>
            <person name="Stams A.J."/>
            <person name="Ward D.E."/>
            <person name="de Vos W.M."/>
            <person name="van der Oost J."/>
            <person name="Kelly R.M."/>
            <person name="Kengen S.W."/>
        </authorList>
    </citation>
    <scope>NUCLEOTIDE SEQUENCE [LARGE SCALE GENOMIC DNA]</scope>
    <source>
        <strain evidence="6">ATCC 43494 / DSM 8903 / Tp8T 6331</strain>
    </source>
</reference>
<protein>
    <submittedName>
        <fullName evidence="5">Methyl-accepting chemotaxis sensory transducer</fullName>
    </submittedName>
</protein>
<evidence type="ECO:0000313" key="6">
    <source>
        <dbReference type="Proteomes" id="UP000000256"/>
    </source>
</evidence>
<dbReference type="STRING" id="351627.Csac_2525"/>
<dbReference type="EMBL" id="CP000679">
    <property type="protein sequence ID" value="ABP68101.1"/>
    <property type="molecule type" value="Genomic_DNA"/>
</dbReference>
<dbReference type="KEGG" id="csc:Csac_2525"/>
<evidence type="ECO:0000256" key="3">
    <source>
        <dbReference type="PROSITE-ProRule" id="PRU00284"/>
    </source>
</evidence>
<sequence length="181" mass="20516">MKLIKNIADQTKLLSLNASIEAAKAGEKGKGFAIVADEIRKLAVEVNNSLPEIEDHIKRMVEQTKIVQQRASEFEILYSKEYQVVDYVTKSFRHLENLFNDVLNRIQEINVAIFKIYTEKSKILSHVENTAALSQQTAASTEEVLAATLQQMATVENVKKIAKRLRDLADSLTNHMKIFKI</sequence>